<gene>
    <name evidence="2" type="ORF">F0185_28185</name>
</gene>
<proteinExistence type="predicted"/>
<evidence type="ECO:0000313" key="3">
    <source>
        <dbReference type="Proteomes" id="UP000785613"/>
    </source>
</evidence>
<name>A0ABX0M5E9_9BURK</name>
<accession>A0ABX0M5E9</accession>
<protein>
    <recommendedName>
        <fullName evidence="4">HEAT repeat domain-containing protein</fullName>
    </recommendedName>
</protein>
<keyword evidence="1" id="KW-0732">Signal</keyword>
<feature type="signal peptide" evidence="1">
    <location>
        <begin position="1"/>
        <end position="21"/>
    </location>
</feature>
<evidence type="ECO:0000256" key="1">
    <source>
        <dbReference type="SAM" id="SignalP"/>
    </source>
</evidence>
<keyword evidence="3" id="KW-1185">Reference proteome</keyword>
<organism evidence="2 3">
    <name type="scientific">Massilia rubra</name>
    <dbReference type="NCBI Taxonomy" id="2607910"/>
    <lineage>
        <taxon>Bacteria</taxon>
        <taxon>Pseudomonadati</taxon>
        <taxon>Pseudomonadota</taxon>
        <taxon>Betaproteobacteria</taxon>
        <taxon>Burkholderiales</taxon>
        <taxon>Oxalobacteraceae</taxon>
        <taxon>Telluria group</taxon>
        <taxon>Massilia</taxon>
    </lineage>
</organism>
<feature type="chain" id="PRO_5045971270" description="HEAT repeat domain-containing protein" evidence="1">
    <location>
        <begin position="22"/>
        <end position="130"/>
    </location>
</feature>
<dbReference type="EMBL" id="VUYU01000029">
    <property type="protein sequence ID" value="NHZ37446.1"/>
    <property type="molecule type" value="Genomic_DNA"/>
</dbReference>
<dbReference type="Proteomes" id="UP000785613">
    <property type="component" value="Unassembled WGS sequence"/>
</dbReference>
<comment type="caution">
    <text evidence="2">The sequence shown here is derived from an EMBL/GenBank/DDBJ whole genome shotgun (WGS) entry which is preliminary data.</text>
</comment>
<sequence length="130" mass="14582">MKTLKVLLVMSTLVIAPLAFAIVEDDPLAHWGQASPEERVAVIESIAKSINKDGNIAPRRSDLRFLINCVNDYANNVSKDETIRQAVKGCWNIGNFDTRLTIEAIQKERDDIEAVRKSFRGMKRPSPDSQ</sequence>
<reference evidence="2 3" key="1">
    <citation type="submission" date="2019-09" db="EMBL/GenBank/DDBJ databases">
        <title>Taxonomy of Antarctic Massilia spp.: description of Massilia rubra sp. nov., Massilia aquatica sp. nov., Massilia mucilaginosa sp. nov., Massilia frigida sp. nov. isolated from streams, lakes and regoliths.</title>
        <authorList>
            <person name="Holochova P."/>
            <person name="Sedlacek I."/>
            <person name="Kralova S."/>
            <person name="Maslanova I."/>
            <person name="Busse H.-J."/>
            <person name="Stankova E."/>
            <person name="Vrbovska V."/>
            <person name="Kovarovic V."/>
            <person name="Bartak M."/>
            <person name="Svec P."/>
            <person name="Pantucek R."/>
        </authorList>
    </citation>
    <scope>NUCLEOTIDE SEQUENCE [LARGE SCALE GENOMIC DNA]</scope>
    <source>
        <strain evidence="2 3">CCM 8692</strain>
    </source>
</reference>
<dbReference type="RefSeq" id="WP_166892419.1">
    <property type="nucleotide sequence ID" value="NZ_VUYU01000029.1"/>
</dbReference>
<evidence type="ECO:0000313" key="2">
    <source>
        <dbReference type="EMBL" id="NHZ37446.1"/>
    </source>
</evidence>
<evidence type="ECO:0008006" key="4">
    <source>
        <dbReference type="Google" id="ProtNLM"/>
    </source>
</evidence>